<dbReference type="GO" id="GO:0031956">
    <property type="term" value="F:medium-chain fatty acid-CoA ligase activity"/>
    <property type="evidence" value="ECO:0007669"/>
    <property type="project" value="TreeGrafter"/>
</dbReference>
<evidence type="ECO:0000259" key="3">
    <source>
        <dbReference type="Pfam" id="PF00501"/>
    </source>
</evidence>
<proteinExistence type="inferred from homology"/>
<dbReference type="EMBL" id="FLRC01000044">
    <property type="protein sequence ID" value="SBT26798.1"/>
    <property type="molecule type" value="Genomic_DNA"/>
</dbReference>
<name>A0A1C3K5U1_9BURK</name>
<dbReference type="Pfam" id="PF13193">
    <property type="entry name" value="AMP-binding_C"/>
    <property type="match status" value="1"/>
</dbReference>
<dbReference type="SUPFAM" id="SSF56801">
    <property type="entry name" value="Acetyl-CoA synthetase-like"/>
    <property type="match status" value="1"/>
</dbReference>
<dbReference type="EC" id="6.2.1.3" evidence="5"/>
<dbReference type="STRING" id="1851544.ODI_00923"/>
<dbReference type="InterPro" id="IPR045851">
    <property type="entry name" value="AMP-bd_C_sf"/>
</dbReference>
<evidence type="ECO:0000259" key="4">
    <source>
        <dbReference type="Pfam" id="PF13193"/>
    </source>
</evidence>
<sequence>MNVANWLHAAALSHPRNPALYRGTQLHADYDAFARRAAGLARWLRDAQGVAEGARVALFMKNRVEYLELFYACWWLGAVVVPVNPKLHPKEVDWILRDAGAHAVLTDTHEDLPPEAVPDGCLHLAVDGDAFPRAAQAGLDAPLPPPRVLPPDALAWLFYTSGTTGRPKGVMLSHRNLVAMALCYAADIETVSATDSMLYAAPISHGAGLYHFMYVRRAARHVVPASRGFDPLEILDHAREGGSLSLFAAPTMVKRLVEAARAAGRDGTGLHTVIYGGAPMYFADIDEALQVLGPRFAQIYGQGESPMTITALTRECIADTSHPRWRARMASVGPAQSCMAVRIVDADMNTLPVGMEGEVAARGDAVMAGYWGNEAATRATLVEGWLRTGDIGRLDEEGFLTLTDRSKDVIISGGSNIYPREVEEVLARHPGVREVAVVGAPSEAWGEEVVAFVVAREGATLDPADLDQWCRGEIAAFKRPKRYCLRDELPKNSYGKVPKTLLREALQAGKAG</sequence>
<gene>
    <name evidence="5" type="ORF">ODI_00923</name>
    <name evidence="6" type="ORF">ODI_R4145</name>
</gene>
<feature type="domain" description="AMP-dependent synthetase/ligase" evidence="3">
    <location>
        <begin position="9"/>
        <end position="371"/>
    </location>
</feature>
<dbReference type="Gene3D" id="3.40.50.12780">
    <property type="entry name" value="N-terminal domain of ligase-like"/>
    <property type="match status" value="1"/>
</dbReference>
<dbReference type="Gene3D" id="3.30.300.30">
    <property type="match status" value="1"/>
</dbReference>
<dbReference type="InterPro" id="IPR042099">
    <property type="entry name" value="ANL_N_sf"/>
</dbReference>
<dbReference type="EMBL" id="LT907988">
    <property type="protein sequence ID" value="SOE52397.1"/>
    <property type="molecule type" value="Genomic_DNA"/>
</dbReference>
<feature type="domain" description="AMP-binding enzyme C-terminal" evidence="4">
    <location>
        <begin position="421"/>
        <end position="496"/>
    </location>
</feature>
<dbReference type="InterPro" id="IPR020845">
    <property type="entry name" value="AMP-binding_CS"/>
</dbReference>
<protein>
    <submittedName>
        <fullName evidence="5">Long-chain-fatty-acid--CoA ligase</fullName>
        <ecNumber evidence="5">6.2.1.3</ecNumber>
    </submittedName>
</protein>
<dbReference type="AlphaFoldDB" id="A0A1C3K5U1"/>
<dbReference type="KEGG" id="odi:ODI_R4145"/>
<evidence type="ECO:0000313" key="6">
    <source>
        <dbReference type="EMBL" id="SOE52397.1"/>
    </source>
</evidence>
<evidence type="ECO:0000256" key="2">
    <source>
        <dbReference type="ARBA" id="ARBA00022598"/>
    </source>
</evidence>
<dbReference type="Proteomes" id="UP000078558">
    <property type="component" value="Chromosome I"/>
</dbReference>
<dbReference type="RefSeq" id="WP_067757243.1">
    <property type="nucleotide sequence ID" value="NZ_LT907988.1"/>
</dbReference>
<dbReference type="PANTHER" id="PTHR43201:SF5">
    <property type="entry name" value="MEDIUM-CHAIN ACYL-COA LIGASE ACSF2, MITOCHONDRIAL"/>
    <property type="match status" value="1"/>
</dbReference>
<dbReference type="GO" id="GO:0004467">
    <property type="term" value="F:long-chain fatty acid-CoA ligase activity"/>
    <property type="evidence" value="ECO:0007669"/>
    <property type="project" value="UniProtKB-EC"/>
</dbReference>
<keyword evidence="2 5" id="KW-0436">Ligase</keyword>
<organism evidence="5 7">
    <name type="scientific">Orrella dioscoreae</name>
    <dbReference type="NCBI Taxonomy" id="1851544"/>
    <lineage>
        <taxon>Bacteria</taxon>
        <taxon>Pseudomonadati</taxon>
        <taxon>Pseudomonadota</taxon>
        <taxon>Betaproteobacteria</taxon>
        <taxon>Burkholderiales</taxon>
        <taxon>Alcaligenaceae</taxon>
        <taxon>Orrella</taxon>
    </lineage>
</organism>
<dbReference type="PANTHER" id="PTHR43201">
    <property type="entry name" value="ACYL-COA SYNTHETASE"/>
    <property type="match status" value="1"/>
</dbReference>
<dbReference type="PROSITE" id="PS00455">
    <property type="entry name" value="AMP_BINDING"/>
    <property type="match status" value="1"/>
</dbReference>
<evidence type="ECO:0000256" key="1">
    <source>
        <dbReference type="ARBA" id="ARBA00006432"/>
    </source>
</evidence>
<comment type="similarity">
    <text evidence="1">Belongs to the ATP-dependent AMP-binding enzyme family.</text>
</comment>
<dbReference type="FunFam" id="3.30.300.30:FF:000008">
    <property type="entry name" value="2,3-dihydroxybenzoate-AMP ligase"/>
    <property type="match status" value="1"/>
</dbReference>
<dbReference type="InterPro" id="IPR025110">
    <property type="entry name" value="AMP-bd_C"/>
</dbReference>
<accession>A0A1C3K5U1</accession>
<evidence type="ECO:0000313" key="7">
    <source>
        <dbReference type="Proteomes" id="UP000078558"/>
    </source>
</evidence>
<reference evidence="6 7" key="2">
    <citation type="submission" date="2017-08" db="EMBL/GenBank/DDBJ databases">
        <authorList>
            <person name="de Groot N.N."/>
        </authorList>
    </citation>
    <scope>NUCLEOTIDE SEQUENCE [LARGE SCALE GENOMIC DNA]</scope>
    <source>
        <strain evidence="6">Orrdi1</strain>
    </source>
</reference>
<dbReference type="InterPro" id="IPR000873">
    <property type="entry name" value="AMP-dep_synth/lig_dom"/>
</dbReference>
<evidence type="ECO:0000313" key="5">
    <source>
        <dbReference type="EMBL" id="SBT26798.1"/>
    </source>
</evidence>
<dbReference type="Pfam" id="PF00501">
    <property type="entry name" value="AMP-binding"/>
    <property type="match status" value="1"/>
</dbReference>
<dbReference type="OrthoDB" id="9766486at2"/>
<reference evidence="5 7" key="1">
    <citation type="submission" date="2016-06" db="EMBL/GenBank/DDBJ databases">
        <authorList>
            <person name="Kjaerup R.B."/>
            <person name="Dalgaard T.S."/>
            <person name="Juul-Madsen H.R."/>
        </authorList>
    </citation>
    <scope>NUCLEOTIDE SEQUENCE [LARGE SCALE GENOMIC DNA]</scope>
    <source>
        <strain evidence="5">Orrdi1</strain>
    </source>
</reference>
<keyword evidence="7" id="KW-1185">Reference proteome</keyword>